<keyword evidence="3" id="KW-1185">Reference proteome</keyword>
<comment type="caution">
    <text evidence="2">The sequence shown here is derived from an EMBL/GenBank/DDBJ whole genome shotgun (WGS) entry which is preliminary data.</text>
</comment>
<evidence type="ECO:0000313" key="3">
    <source>
        <dbReference type="Proteomes" id="UP000499080"/>
    </source>
</evidence>
<dbReference type="EMBL" id="BGPR01026516">
    <property type="protein sequence ID" value="GBN96290.1"/>
    <property type="molecule type" value="Genomic_DNA"/>
</dbReference>
<protein>
    <submittedName>
        <fullName evidence="2">Uncharacterized protein</fullName>
    </submittedName>
</protein>
<evidence type="ECO:0000256" key="1">
    <source>
        <dbReference type="SAM" id="MobiDB-lite"/>
    </source>
</evidence>
<name>A0A4Y2T8K6_ARAVE</name>
<proteinExistence type="predicted"/>
<dbReference type="AlphaFoldDB" id="A0A4Y2T8K6"/>
<evidence type="ECO:0000313" key="2">
    <source>
        <dbReference type="EMBL" id="GBN96290.1"/>
    </source>
</evidence>
<reference evidence="2 3" key="1">
    <citation type="journal article" date="2019" name="Sci. Rep.">
        <title>Orb-weaving spider Araneus ventricosus genome elucidates the spidroin gene catalogue.</title>
        <authorList>
            <person name="Kono N."/>
            <person name="Nakamura H."/>
            <person name="Ohtoshi R."/>
            <person name="Moran D.A.P."/>
            <person name="Shinohara A."/>
            <person name="Yoshida Y."/>
            <person name="Fujiwara M."/>
            <person name="Mori M."/>
            <person name="Tomita M."/>
            <person name="Arakawa K."/>
        </authorList>
    </citation>
    <scope>NUCLEOTIDE SEQUENCE [LARGE SCALE GENOMIC DNA]</scope>
</reference>
<organism evidence="2 3">
    <name type="scientific">Araneus ventricosus</name>
    <name type="common">Orbweaver spider</name>
    <name type="synonym">Epeira ventricosa</name>
    <dbReference type="NCBI Taxonomy" id="182803"/>
    <lineage>
        <taxon>Eukaryota</taxon>
        <taxon>Metazoa</taxon>
        <taxon>Ecdysozoa</taxon>
        <taxon>Arthropoda</taxon>
        <taxon>Chelicerata</taxon>
        <taxon>Arachnida</taxon>
        <taxon>Araneae</taxon>
        <taxon>Araneomorphae</taxon>
        <taxon>Entelegynae</taxon>
        <taxon>Araneoidea</taxon>
        <taxon>Araneidae</taxon>
        <taxon>Araneus</taxon>
    </lineage>
</organism>
<gene>
    <name evidence="2" type="ORF">AVEN_243496_1</name>
</gene>
<feature type="region of interest" description="Disordered" evidence="1">
    <location>
        <begin position="22"/>
        <end position="63"/>
    </location>
</feature>
<accession>A0A4Y2T8K6</accession>
<sequence>MRRREITPTEQYLAVVKNSSKKIPAENESDALNLDREVTDYKEQESDSKTDVQDNPVYEDGDSNSNINICIIHPFNL</sequence>
<dbReference type="Proteomes" id="UP000499080">
    <property type="component" value="Unassembled WGS sequence"/>
</dbReference>
<feature type="compositionally biased region" description="Basic and acidic residues" evidence="1">
    <location>
        <begin position="33"/>
        <end position="52"/>
    </location>
</feature>